<evidence type="ECO:0008006" key="3">
    <source>
        <dbReference type="Google" id="ProtNLM"/>
    </source>
</evidence>
<dbReference type="AlphaFoldDB" id="K0JZP7"/>
<organism evidence="1 2">
    <name type="scientific">Saccharothrix espanaensis (strain ATCC 51144 / DSM 44229 / JCM 9112 / NBRC 15066 / NRRL 15764)</name>
    <dbReference type="NCBI Taxonomy" id="1179773"/>
    <lineage>
        <taxon>Bacteria</taxon>
        <taxon>Bacillati</taxon>
        <taxon>Actinomycetota</taxon>
        <taxon>Actinomycetes</taxon>
        <taxon>Pseudonocardiales</taxon>
        <taxon>Pseudonocardiaceae</taxon>
        <taxon>Saccharothrix</taxon>
    </lineage>
</organism>
<dbReference type="KEGG" id="sesp:BN6_24590"/>
<dbReference type="SUPFAM" id="SSF109854">
    <property type="entry name" value="DinB/YfiT-like putative metalloenzymes"/>
    <property type="match status" value="1"/>
</dbReference>
<dbReference type="PATRIC" id="fig|1179773.3.peg.2461"/>
<evidence type="ECO:0000313" key="1">
    <source>
        <dbReference type="EMBL" id="CCH29773.1"/>
    </source>
</evidence>
<name>K0JZP7_SACES</name>
<proteinExistence type="predicted"/>
<keyword evidence="2" id="KW-1185">Reference proteome</keyword>
<dbReference type="InterPro" id="IPR034660">
    <property type="entry name" value="DinB/YfiT-like"/>
</dbReference>
<dbReference type="STRING" id="1179773.BN6_24590"/>
<dbReference type="HOGENOM" id="CLU_097062_1_0_11"/>
<dbReference type="Proteomes" id="UP000006281">
    <property type="component" value="Chromosome"/>
</dbReference>
<reference evidence="1 2" key="1">
    <citation type="journal article" date="2012" name="BMC Genomics">
        <title>Complete genome sequence of Saccharothrix espanaensis DSM 44229T and comparison to the other completely sequenced Pseudonocardiaceae.</title>
        <authorList>
            <person name="Strobel T."/>
            <person name="Al-Dilaimi A."/>
            <person name="Blom J."/>
            <person name="Gessner A."/>
            <person name="Kalinowski J."/>
            <person name="Luzhetska M."/>
            <person name="Puhler A."/>
            <person name="Szczepanowski R."/>
            <person name="Bechthold A."/>
            <person name="Ruckert C."/>
        </authorList>
    </citation>
    <scope>NUCLEOTIDE SEQUENCE [LARGE SCALE GENOMIC DNA]</scope>
    <source>
        <strain evidence="2">ATCC 51144 / DSM 44229 / JCM 9112 / NBRC 15066 / NRRL 15764</strain>
    </source>
</reference>
<dbReference type="EMBL" id="HE804045">
    <property type="protein sequence ID" value="CCH29773.1"/>
    <property type="molecule type" value="Genomic_DNA"/>
</dbReference>
<sequence length="186" mass="20111">MSAMGFRVGPNDHGRRPVMTNATAPLTAEQTDLLTTLARHRGFLLHTVQGLTDEQAAATPTASALSLGGLIKHVRTVEEGWLRFAVGGAELMESEQADWENGFRMVAGETLEGLVAAYAETARKTEETVAGLDMDTAHPLPVAPWYEPGAVWTVRRVLLHMIAETSQHAGHADILRETIDGQKTMG</sequence>
<evidence type="ECO:0000313" key="2">
    <source>
        <dbReference type="Proteomes" id="UP000006281"/>
    </source>
</evidence>
<dbReference type="Pfam" id="PF04978">
    <property type="entry name" value="MST"/>
    <property type="match status" value="1"/>
</dbReference>
<dbReference type="InterPro" id="IPR007061">
    <property type="entry name" value="MST-like"/>
</dbReference>
<gene>
    <name evidence="1" type="ordered locus">BN6_24590</name>
</gene>
<dbReference type="eggNOG" id="COG2318">
    <property type="taxonomic scope" value="Bacteria"/>
</dbReference>
<accession>K0JZP7</accession>
<dbReference type="Gene3D" id="1.20.120.450">
    <property type="entry name" value="dinb family like domain"/>
    <property type="match status" value="1"/>
</dbReference>
<protein>
    <recommendedName>
        <fullName evidence="3">DinB family protein</fullName>
    </recommendedName>
</protein>